<reference evidence="3 4" key="1">
    <citation type="journal article" date="2020" name="Front. Microbiol.">
        <title>Single-cell genomics of novel Actinobacteria with the Wood-Ljungdahl pathway discovered in a serpentinizing system.</title>
        <authorList>
            <person name="Merino N."/>
            <person name="Kawai M."/>
            <person name="Boyd E.S."/>
            <person name="Colman D.R."/>
            <person name="McGlynn S.E."/>
            <person name="Nealson K.H."/>
            <person name="Kurokawa K."/>
            <person name="Hongoh Y."/>
        </authorList>
    </citation>
    <scope>NUCLEOTIDE SEQUENCE [LARGE SCALE GENOMIC DNA]</scope>
    <source>
        <strain evidence="3 4">S03</strain>
    </source>
</reference>
<evidence type="ECO:0000313" key="4">
    <source>
        <dbReference type="Proteomes" id="UP000574717"/>
    </source>
</evidence>
<keyword evidence="1" id="KW-0175">Coiled coil</keyword>
<proteinExistence type="predicted"/>
<comment type="caution">
    <text evidence="3">The sequence shown here is derived from an EMBL/GenBank/DDBJ whole genome shotgun (WGS) entry which is preliminary data.</text>
</comment>
<evidence type="ECO:0000313" key="3">
    <source>
        <dbReference type="EMBL" id="GFP20236.1"/>
    </source>
</evidence>
<feature type="domain" description="Recombinase zinc beta ribbon" evidence="2">
    <location>
        <begin position="47"/>
        <end position="99"/>
    </location>
</feature>
<evidence type="ECO:0000259" key="2">
    <source>
        <dbReference type="Pfam" id="PF13408"/>
    </source>
</evidence>
<feature type="coiled-coil region" evidence="1">
    <location>
        <begin position="111"/>
        <end position="181"/>
    </location>
</feature>
<dbReference type="RefSeq" id="WP_258189042.1">
    <property type="nucleotide sequence ID" value="NZ_BLRU01000313.1"/>
</dbReference>
<dbReference type="EMBL" id="BLRU01000313">
    <property type="protein sequence ID" value="GFP20236.1"/>
    <property type="molecule type" value="Genomic_DNA"/>
</dbReference>
<sequence>MAGWSGRGKNTKVDTNLSSRPELFYRIQEVLKRRSVDTGEKGKLEFLLRGIIYCRACGQKLTGEIHPRGSYYRCLPNLHKGKCNQPYIPVKLLDDQLEALYERLQPPKKLLELLKVEMQEIARRRKRIAEKEVKTLKRTIEDFESKEMKLLDEMLGGKVAREIYEKMEKKYAEKRREAEARLS</sequence>
<gene>
    <name evidence="3" type="ORF">HKBW3S03_01738</name>
</gene>
<dbReference type="Proteomes" id="UP000574717">
    <property type="component" value="Unassembled WGS sequence"/>
</dbReference>
<accession>A0A6V8NP29</accession>
<dbReference type="Pfam" id="PF13408">
    <property type="entry name" value="Zn_ribbon_recom"/>
    <property type="match status" value="1"/>
</dbReference>
<dbReference type="AlphaFoldDB" id="A0A6V8NP29"/>
<name>A0A6V8NP29_9ACTN</name>
<evidence type="ECO:0000256" key="1">
    <source>
        <dbReference type="SAM" id="Coils"/>
    </source>
</evidence>
<protein>
    <recommendedName>
        <fullName evidence="2">Recombinase zinc beta ribbon domain-containing protein</fullName>
    </recommendedName>
</protein>
<dbReference type="InterPro" id="IPR025827">
    <property type="entry name" value="Zn_ribbon_recom_dom"/>
</dbReference>
<organism evidence="3 4">
    <name type="scientific">Candidatus Hakubella thermalkaliphila</name>
    <dbReference type="NCBI Taxonomy" id="2754717"/>
    <lineage>
        <taxon>Bacteria</taxon>
        <taxon>Bacillati</taxon>
        <taxon>Actinomycetota</taxon>
        <taxon>Actinomycetota incertae sedis</taxon>
        <taxon>Candidatus Hakubellales</taxon>
        <taxon>Candidatus Hakubellaceae</taxon>
        <taxon>Candidatus Hakubella</taxon>
    </lineage>
</organism>